<dbReference type="GO" id="GO:0038023">
    <property type="term" value="F:signaling receptor activity"/>
    <property type="evidence" value="ECO:0007669"/>
    <property type="project" value="TreeGrafter"/>
</dbReference>
<feature type="chain" id="PRO_5018029430" evidence="11">
    <location>
        <begin position="19"/>
        <end position="1109"/>
    </location>
</feature>
<keyword evidence="10" id="KW-0325">Glycoprotein</keyword>
<evidence type="ECO:0000256" key="11">
    <source>
        <dbReference type="SAM" id="SignalP"/>
    </source>
</evidence>
<evidence type="ECO:0000256" key="1">
    <source>
        <dbReference type="ARBA" id="ARBA00004167"/>
    </source>
</evidence>
<dbReference type="GO" id="GO:0005886">
    <property type="term" value="C:plasma membrane"/>
    <property type="evidence" value="ECO:0007669"/>
    <property type="project" value="TreeGrafter"/>
</dbReference>
<dbReference type="InterPro" id="IPR026906">
    <property type="entry name" value="LRR_5"/>
</dbReference>
<evidence type="ECO:0000256" key="2">
    <source>
        <dbReference type="ARBA" id="ARBA00009634"/>
    </source>
</evidence>
<dbReference type="PANTHER" id="PTHR24365:SF541">
    <property type="entry name" value="PROTEIN TOLL-RELATED"/>
    <property type="match status" value="1"/>
</dbReference>
<evidence type="ECO:0000256" key="8">
    <source>
        <dbReference type="ARBA" id="ARBA00023136"/>
    </source>
</evidence>
<reference evidence="14" key="1">
    <citation type="submission" date="2025-08" db="UniProtKB">
        <authorList>
            <consortium name="RefSeq"/>
        </authorList>
    </citation>
    <scope>IDENTIFICATION</scope>
</reference>
<keyword evidence="13" id="KW-1185">Reference proteome</keyword>
<dbReference type="PANTHER" id="PTHR24365">
    <property type="entry name" value="TOLL-LIKE RECEPTOR"/>
    <property type="match status" value="1"/>
</dbReference>
<proteinExistence type="inferred from homology"/>
<evidence type="ECO:0000256" key="4">
    <source>
        <dbReference type="ARBA" id="ARBA00022692"/>
    </source>
</evidence>
<feature type="domain" description="TIR" evidence="12">
    <location>
        <begin position="934"/>
        <end position="1071"/>
    </location>
</feature>
<dbReference type="GeneID" id="103518109"/>
<accession>A0A3Q0JBI2</accession>
<dbReference type="Pfam" id="PF13855">
    <property type="entry name" value="LRR_8"/>
    <property type="match status" value="3"/>
</dbReference>
<name>A0A3Q0JBI2_DIACI</name>
<evidence type="ECO:0000256" key="7">
    <source>
        <dbReference type="ARBA" id="ARBA00022989"/>
    </source>
</evidence>
<dbReference type="InterPro" id="IPR035897">
    <property type="entry name" value="Toll_tir_struct_dom_sf"/>
</dbReference>
<evidence type="ECO:0000256" key="9">
    <source>
        <dbReference type="ARBA" id="ARBA00023170"/>
    </source>
</evidence>
<dbReference type="Proteomes" id="UP000079169">
    <property type="component" value="Unplaced"/>
</dbReference>
<evidence type="ECO:0000256" key="3">
    <source>
        <dbReference type="ARBA" id="ARBA00022614"/>
    </source>
</evidence>
<protein>
    <submittedName>
        <fullName evidence="14">Protein toll-like</fullName>
    </submittedName>
</protein>
<evidence type="ECO:0000256" key="5">
    <source>
        <dbReference type="ARBA" id="ARBA00022729"/>
    </source>
</evidence>
<dbReference type="SMART" id="SM00255">
    <property type="entry name" value="TIR"/>
    <property type="match status" value="1"/>
</dbReference>
<evidence type="ECO:0000256" key="10">
    <source>
        <dbReference type="ARBA" id="ARBA00023180"/>
    </source>
</evidence>
<dbReference type="FunFam" id="3.80.10.10:FF:001164">
    <property type="entry name" value="GH01279p"/>
    <property type="match status" value="1"/>
</dbReference>
<dbReference type="Gene3D" id="3.80.10.10">
    <property type="entry name" value="Ribonuclease Inhibitor"/>
    <property type="match status" value="5"/>
</dbReference>
<evidence type="ECO:0000256" key="6">
    <source>
        <dbReference type="ARBA" id="ARBA00022737"/>
    </source>
</evidence>
<comment type="subcellular location">
    <subcellularLocation>
        <location evidence="1">Membrane</location>
        <topology evidence="1">Single-pass membrane protein</topology>
    </subcellularLocation>
</comment>
<dbReference type="Pfam" id="PF13306">
    <property type="entry name" value="LRR_5"/>
    <property type="match status" value="1"/>
</dbReference>
<dbReference type="SUPFAM" id="SSF52058">
    <property type="entry name" value="L domain-like"/>
    <property type="match status" value="3"/>
</dbReference>
<keyword evidence="3" id="KW-0433">Leucine-rich repeat</keyword>
<keyword evidence="7" id="KW-1133">Transmembrane helix</keyword>
<dbReference type="RefSeq" id="XP_026685794.1">
    <property type="nucleotide sequence ID" value="XM_026829993.1"/>
</dbReference>
<comment type="similarity">
    <text evidence="2">Belongs to the Toll-like receptor family.</text>
</comment>
<dbReference type="SUPFAM" id="SSF52200">
    <property type="entry name" value="Toll/Interleukin receptor TIR domain"/>
    <property type="match status" value="1"/>
</dbReference>
<dbReference type="InterPro" id="IPR003591">
    <property type="entry name" value="Leu-rich_rpt_typical-subtyp"/>
</dbReference>
<dbReference type="Pfam" id="PF00560">
    <property type="entry name" value="LRR_1"/>
    <property type="match status" value="1"/>
</dbReference>
<dbReference type="InterPro" id="IPR001611">
    <property type="entry name" value="Leu-rich_rpt"/>
</dbReference>
<dbReference type="PROSITE" id="PS51450">
    <property type="entry name" value="LRR"/>
    <property type="match status" value="5"/>
</dbReference>
<dbReference type="InterPro" id="IPR032675">
    <property type="entry name" value="LRR_dom_sf"/>
</dbReference>
<keyword evidence="6" id="KW-0677">Repeat</keyword>
<dbReference type="Pfam" id="PF01582">
    <property type="entry name" value="TIR"/>
    <property type="match status" value="1"/>
</dbReference>
<dbReference type="InterPro" id="IPR000157">
    <property type="entry name" value="TIR_dom"/>
</dbReference>
<keyword evidence="4" id="KW-0812">Transmembrane</keyword>
<keyword evidence="9" id="KW-0675">Receptor</keyword>
<evidence type="ECO:0000313" key="13">
    <source>
        <dbReference type="Proteomes" id="UP000079169"/>
    </source>
</evidence>
<dbReference type="AlphaFoldDB" id="A0A3Q0JBI2"/>
<gene>
    <name evidence="14" type="primary">LOC103518109</name>
</gene>
<keyword evidence="5 11" id="KW-0732">Signal</keyword>
<keyword evidence="8" id="KW-0472">Membrane</keyword>
<evidence type="ECO:0000259" key="12">
    <source>
        <dbReference type="PROSITE" id="PS50104"/>
    </source>
</evidence>
<evidence type="ECO:0000313" key="14">
    <source>
        <dbReference type="RefSeq" id="XP_026685794.1"/>
    </source>
</evidence>
<dbReference type="PaxDb" id="121845-A0A3Q0JBI2"/>
<dbReference type="Gene3D" id="3.40.50.10140">
    <property type="entry name" value="Toll/interleukin-1 receptor homology (TIR) domain"/>
    <property type="match status" value="1"/>
</dbReference>
<feature type="signal peptide" evidence="11">
    <location>
        <begin position="1"/>
        <end position="18"/>
    </location>
</feature>
<dbReference type="GO" id="GO:0007165">
    <property type="term" value="P:signal transduction"/>
    <property type="evidence" value="ECO:0007669"/>
    <property type="project" value="InterPro"/>
</dbReference>
<dbReference type="KEGG" id="dci:103518109"/>
<dbReference type="SMART" id="SM00364">
    <property type="entry name" value="LRR_BAC"/>
    <property type="match status" value="6"/>
</dbReference>
<organism evidence="13 14">
    <name type="scientific">Diaphorina citri</name>
    <name type="common">Asian citrus psyllid</name>
    <dbReference type="NCBI Taxonomy" id="121845"/>
    <lineage>
        <taxon>Eukaryota</taxon>
        <taxon>Metazoa</taxon>
        <taxon>Ecdysozoa</taxon>
        <taxon>Arthropoda</taxon>
        <taxon>Hexapoda</taxon>
        <taxon>Insecta</taxon>
        <taxon>Pterygota</taxon>
        <taxon>Neoptera</taxon>
        <taxon>Paraneoptera</taxon>
        <taxon>Hemiptera</taxon>
        <taxon>Sternorrhyncha</taxon>
        <taxon>Psylloidea</taxon>
        <taxon>Psyllidae</taxon>
        <taxon>Diaphorininae</taxon>
        <taxon>Diaphorina</taxon>
    </lineage>
</organism>
<dbReference type="STRING" id="121845.A0A3Q0JBI2"/>
<dbReference type="SMART" id="SM00369">
    <property type="entry name" value="LRR_TYP"/>
    <property type="match status" value="14"/>
</dbReference>
<dbReference type="PROSITE" id="PS50104">
    <property type="entry name" value="TIR"/>
    <property type="match status" value="1"/>
</dbReference>
<sequence>MRSFIPLLLVFSYLKAESLPTCENTEYVTCEKTAIDITWQYFQPNLSSLEMESSLPLILRLTKRSNSLEIDCSHFVGVENSSSSNGSIYDRLPEQNLGPFNAVTFTFCPLPDENFISLFSKLNITTINTLAFSNSPSNVGVLSPPYFDGLHFVKHILLSHNKEITGLHKDIFKGTPQLESLNLRGNSITELYSGVFQYVPKLQVLDLGSNDVAYMDPEIFKNLTSLRILNLDHNQLINLTRAIFNNVPNLRSLDISGNNISILPSGVFSDLRKLQTFYANSNRFQMFPKDLFAEMKYLQVIKISYHKDSLKELPSGLFANLPLLNTVILGESSIAELPSDLFWNSTNITNIVLTGHKKLTSLPSTLFRDCKKLVKLELQRNKLKYLPENLFESLKELYTLNLKNNQLENITSLVGLSGLNSLDLSWNQLEQINLIAFDGLSSLNTVDLSHNLLTFDEYQYGYSPLKQCVNLETINLSYNRISSLFDDWISSMTSLKELDLRHNNFSFIPDQLDSIVSNKLTLDLSFNQIAIVDLRTLEIKAAAQDPNEDSTMVARSANIVILNDNPIACNCSNYDLIRFVSKKMTKTVYQMLELVTDNLECFGNAGVGINSVRPENLTCDTKPCPARCYCNFSPYYSIMSVNCSSASLTHMPDYLPVTYEDKKATSIQLILHNNSINHFLESPPESYKLITDLDLSYNNISHVDTMYPYLNHLEKLDLSNNFLQSLEQDFFNHTSNLQTSSLALYGNPWICNCSIDPLFSFVLNKHKILIDSEKIICHGSTKPLNGMYCFPRAKKHEDEATSIQLILHNNSINHFLENPPESYKLITDLDLSYNNISHVDTMYPYLNHLETFHANSNRFQMFPKDLFAEMKYLQVIKISYHKDSLKELPSGLFANLPLLNTVILDPYYHNLDMRSIIPFLLVFSYLKAESLPTCENTEYVTYVLEQDHAFVRDKFIPKLESNKFKVCHHMRDFVAGEWIADEIRKSVLASRRTIIVLSENFIKSQWCMVEFKTAYELSVKENCARVIILVYGDLPSQEKLSPEMRTYMSMNTYAFIDYKDSRFWEKLKYKLPHPPSRPVHSIPMTDVAVISPGKEPQCGQYSSELMQQG</sequence>
<dbReference type="PRINTS" id="PR01537">
    <property type="entry name" value="INTRLKN1R1F"/>
</dbReference>